<evidence type="ECO:0000313" key="5">
    <source>
        <dbReference type="EMBL" id="MPM18600.1"/>
    </source>
</evidence>
<proteinExistence type="predicted"/>
<dbReference type="Gene3D" id="3.40.50.300">
    <property type="entry name" value="P-loop containing nucleotide triphosphate hydrolases"/>
    <property type="match status" value="1"/>
</dbReference>
<dbReference type="Pfam" id="PF00005">
    <property type="entry name" value="ABC_tran"/>
    <property type="match status" value="1"/>
</dbReference>
<evidence type="ECO:0000256" key="2">
    <source>
        <dbReference type="ARBA" id="ARBA00022741"/>
    </source>
</evidence>
<keyword evidence="1" id="KW-0813">Transport</keyword>
<evidence type="ECO:0000256" key="1">
    <source>
        <dbReference type="ARBA" id="ARBA00022448"/>
    </source>
</evidence>
<dbReference type="Pfam" id="PF08402">
    <property type="entry name" value="TOBE_2"/>
    <property type="match status" value="1"/>
</dbReference>
<dbReference type="InterPro" id="IPR027417">
    <property type="entry name" value="P-loop_NTPase"/>
</dbReference>
<dbReference type="GO" id="GO:0022857">
    <property type="term" value="F:transmembrane transporter activity"/>
    <property type="evidence" value="ECO:0007669"/>
    <property type="project" value="InterPro"/>
</dbReference>
<dbReference type="InterPro" id="IPR050093">
    <property type="entry name" value="ABC_SmlMolc_Importer"/>
</dbReference>
<protein>
    <submittedName>
        <fullName evidence="5">Spermidine/putrescine import ATP-binding protein PotA</fullName>
    </submittedName>
</protein>
<dbReference type="InterPro" id="IPR003439">
    <property type="entry name" value="ABC_transporter-like_ATP-bd"/>
</dbReference>
<dbReference type="InterPro" id="IPR008995">
    <property type="entry name" value="Mo/tungstate-bd_C_term_dom"/>
</dbReference>
<dbReference type="SUPFAM" id="SSF52540">
    <property type="entry name" value="P-loop containing nucleoside triphosphate hydrolases"/>
    <property type="match status" value="1"/>
</dbReference>
<dbReference type="SMART" id="SM00382">
    <property type="entry name" value="AAA"/>
    <property type="match status" value="1"/>
</dbReference>
<dbReference type="EMBL" id="VSSQ01003015">
    <property type="protein sequence ID" value="MPM18600.1"/>
    <property type="molecule type" value="Genomic_DNA"/>
</dbReference>
<dbReference type="PANTHER" id="PTHR42781">
    <property type="entry name" value="SPERMIDINE/PUTRESCINE IMPORT ATP-BINDING PROTEIN POTA"/>
    <property type="match status" value="1"/>
</dbReference>
<accession>A0A644XQT4</accession>
<keyword evidence="3 5" id="KW-0067">ATP-binding</keyword>
<feature type="domain" description="ABC transporter" evidence="4">
    <location>
        <begin position="2"/>
        <end position="227"/>
    </location>
</feature>
<name>A0A644XQT4_9ZZZZ</name>
<gene>
    <name evidence="5" type="primary">potA_21</name>
    <name evidence="5" type="ORF">SDC9_65013</name>
</gene>
<dbReference type="AlphaFoldDB" id="A0A644XQT4"/>
<dbReference type="GO" id="GO:0016887">
    <property type="term" value="F:ATP hydrolysis activity"/>
    <property type="evidence" value="ECO:0007669"/>
    <property type="project" value="InterPro"/>
</dbReference>
<dbReference type="InterPro" id="IPR003593">
    <property type="entry name" value="AAA+_ATPase"/>
</dbReference>
<dbReference type="GO" id="GO:0043190">
    <property type="term" value="C:ATP-binding cassette (ABC) transporter complex"/>
    <property type="evidence" value="ECO:0007669"/>
    <property type="project" value="InterPro"/>
</dbReference>
<dbReference type="InterPro" id="IPR013611">
    <property type="entry name" value="Transp-assoc_OB_typ2"/>
</dbReference>
<keyword evidence="2" id="KW-0547">Nucleotide-binding</keyword>
<dbReference type="PANTHER" id="PTHR42781:SF7">
    <property type="entry name" value="MOLYBDENUM ABC TRANSPORTER, ATP-BINDING PROTEIN"/>
    <property type="match status" value="1"/>
</dbReference>
<evidence type="ECO:0000256" key="3">
    <source>
        <dbReference type="ARBA" id="ARBA00022840"/>
    </source>
</evidence>
<sequence length="342" mass="36358">MIALEGLSMDLGGFRLESLSLRVAPGEFFMIVGPSGAGKTLLLEAVAGLRPLSSGRILIAGKDVTAVPPEKRGVGIVYQDYALFPHLTVEENIRWGLRFSRKDGSGSVDRLVDLLRLRPLLRRSPGTLSGGEQQRTALARALAVQPSVLLLDEPLSALDPAFREELRDYLAEINREGMTLVMVTHDFGEVLSLGDRVAVVSEGSLQQTGNVRTVFREPANRTVAEFVGMKNIFECEVRHGKAFLGNGAVLEVEESSPAGTRLAGIRPEDVALVRDVPDGTANAFPGRIASLVPRGMAFEVIVETEAGIRLSASVLSSVVAAGGVPVGGRCVAAAAPDSVHVF</sequence>
<dbReference type="SUPFAM" id="SSF50331">
    <property type="entry name" value="MOP-like"/>
    <property type="match status" value="1"/>
</dbReference>
<reference evidence="5" key="1">
    <citation type="submission" date="2019-08" db="EMBL/GenBank/DDBJ databases">
        <authorList>
            <person name="Kucharzyk K."/>
            <person name="Murdoch R.W."/>
            <person name="Higgins S."/>
            <person name="Loffler F."/>
        </authorList>
    </citation>
    <scope>NUCLEOTIDE SEQUENCE</scope>
</reference>
<dbReference type="GO" id="GO:0005524">
    <property type="term" value="F:ATP binding"/>
    <property type="evidence" value="ECO:0007669"/>
    <property type="project" value="UniProtKB-KW"/>
</dbReference>
<comment type="caution">
    <text evidence="5">The sequence shown here is derived from an EMBL/GenBank/DDBJ whole genome shotgun (WGS) entry which is preliminary data.</text>
</comment>
<dbReference type="Gene3D" id="2.40.50.100">
    <property type="match status" value="1"/>
</dbReference>
<evidence type="ECO:0000259" key="4">
    <source>
        <dbReference type="PROSITE" id="PS50893"/>
    </source>
</evidence>
<dbReference type="PROSITE" id="PS50893">
    <property type="entry name" value="ABC_TRANSPORTER_2"/>
    <property type="match status" value="1"/>
</dbReference>
<organism evidence="5">
    <name type="scientific">bioreactor metagenome</name>
    <dbReference type="NCBI Taxonomy" id="1076179"/>
    <lineage>
        <taxon>unclassified sequences</taxon>
        <taxon>metagenomes</taxon>
        <taxon>ecological metagenomes</taxon>
    </lineage>
</organism>